<evidence type="ECO:0000256" key="1">
    <source>
        <dbReference type="SAM" id="MobiDB-lite"/>
    </source>
</evidence>
<dbReference type="AlphaFoldDB" id="A0A317CYS9"/>
<organism evidence="2 3">
    <name type="scientific">Micromonospora sicca</name>
    <dbReference type="NCBI Taxonomy" id="2202420"/>
    <lineage>
        <taxon>Bacteria</taxon>
        <taxon>Bacillati</taxon>
        <taxon>Actinomycetota</taxon>
        <taxon>Actinomycetes</taxon>
        <taxon>Micromonosporales</taxon>
        <taxon>Micromonosporaceae</taxon>
        <taxon>Micromonospora</taxon>
    </lineage>
</organism>
<accession>A0A317CYS9</accession>
<protein>
    <submittedName>
        <fullName evidence="2">Uncharacterized protein</fullName>
    </submittedName>
</protein>
<gene>
    <name evidence="2" type="ORF">DKT69_34945</name>
</gene>
<dbReference type="EMBL" id="QGKS01000482">
    <property type="protein sequence ID" value="PWR07364.1"/>
    <property type="molecule type" value="Genomic_DNA"/>
</dbReference>
<evidence type="ECO:0000313" key="3">
    <source>
        <dbReference type="Proteomes" id="UP000246050"/>
    </source>
</evidence>
<feature type="region of interest" description="Disordered" evidence="1">
    <location>
        <begin position="1"/>
        <end position="21"/>
    </location>
</feature>
<name>A0A317CYS9_9ACTN</name>
<reference evidence="2 3" key="1">
    <citation type="submission" date="2018-05" db="EMBL/GenBank/DDBJ databases">
        <title>Micromonosporas from Atacama Desert.</title>
        <authorList>
            <person name="Carro L."/>
            <person name="Golinska P."/>
            <person name="Klenk H.-P."/>
            <person name="Goodfellow M."/>
        </authorList>
    </citation>
    <scope>NUCLEOTIDE SEQUENCE [LARGE SCALE GENOMIC DNA]</scope>
    <source>
        <strain evidence="2 3">4G51</strain>
    </source>
</reference>
<evidence type="ECO:0000313" key="2">
    <source>
        <dbReference type="EMBL" id="PWR07364.1"/>
    </source>
</evidence>
<proteinExistence type="predicted"/>
<dbReference type="Proteomes" id="UP000246050">
    <property type="component" value="Unassembled WGS sequence"/>
</dbReference>
<comment type="caution">
    <text evidence="2">The sequence shown here is derived from an EMBL/GenBank/DDBJ whole genome shotgun (WGS) entry which is preliminary data.</text>
</comment>
<sequence length="74" mass="7820">MIMETPGGGEEDPSPVVGGEPPGVVVFEVSTARRVGLQLRYGGGPWLDEIRVAVLTLTMQQRLGGRPAGHPPSR</sequence>